<feature type="non-terminal residue" evidence="2">
    <location>
        <position position="1"/>
    </location>
</feature>
<feature type="compositionally biased region" description="Low complexity" evidence="1">
    <location>
        <begin position="1"/>
        <end position="10"/>
    </location>
</feature>
<evidence type="ECO:0000313" key="2">
    <source>
        <dbReference type="EMBL" id="BBH02665.1"/>
    </source>
</evidence>
<dbReference type="EMBL" id="AP019301">
    <property type="protein sequence ID" value="BBH02665.1"/>
    <property type="molecule type" value="Genomic_DNA"/>
</dbReference>
<reference evidence="2" key="1">
    <citation type="journal article" date="2019" name="Science">
        <title>Mutation of a bHLH transcription factor allowed almond domestication.</title>
        <authorList>
            <person name="Sanchez-Perez R."/>
            <person name="Pavan S."/>
            <person name="Mazzeo R."/>
            <person name="Moldovan C."/>
            <person name="Aiese Cigliano R."/>
            <person name="Del Cueto J."/>
            <person name="Ricciardi F."/>
            <person name="Lotti C."/>
            <person name="Ricciardi L."/>
            <person name="Dicenta F."/>
            <person name="Lopez-Marques R.L."/>
            <person name="Lindberg Moller B."/>
        </authorList>
    </citation>
    <scope>NUCLEOTIDE SEQUENCE</scope>
</reference>
<proteinExistence type="predicted"/>
<feature type="region of interest" description="Disordered" evidence="1">
    <location>
        <begin position="1"/>
        <end position="29"/>
    </location>
</feature>
<sequence>KPPSLATTATSRRRHRHHTPPLRAAPVPLEPPHFLLSIPPTTTSIRRRGRRKQPRNVAVLTDFYPTFGLSFSPISPPNLTSKVLRPRIRSRRDPLRVEFLGKCSIYGETLPKFW</sequence>
<dbReference type="AlphaFoldDB" id="A0A4Y1RF59"/>
<accession>A0A4Y1RF59</accession>
<protein>
    <submittedName>
        <fullName evidence="2">ZWICHEL kinesin-like calmodulin-binding protein</fullName>
    </submittedName>
</protein>
<name>A0A4Y1RF59_PRUDU</name>
<feature type="compositionally biased region" description="Basic residues" evidence="1">
    <location>
        <begin position="11"/>
        <end position="20"/>
    </location>
</feature>
<gene>
    <name evidence="2" type="ORF">Prudu_013312</name>
</gene>
<organism evidence="2">
    <name type="scientific">Prunus dulcis</name>
    <name type="common">Almond</name>
    <name type="synonym">Amygdalus dulcis</name>
    <dbReference type="NCBI Taxonomy" id="3755"/>
    <lineage>
        <taxon>Eukaryota</taxon>
        <taxon>Viridiplantae</taxon>
        <taxon>Streptophyta</taxon>
        <taxon>Embryophyta</taxon>
        <taxon>Tracheophyta</taxon>
        <taxon>Spermatophyta</taxon>
        <taxon>Magnoliopsida</taxon>
        <taxon>eudicotyledons</taxon>
        <taxon>Gunneridae</taxon>
        <taxon>Pentapetalae</taxon>
        <taxon>rosids</taxon>
        <taxon>fabids</taxon>
        <taxon>Rosales</taxon>
        <taxon>Rosaceae</taxon>
        <taxon>Amygdaloideae</taxon>
        <taxon>Amygdaleae</taxon>
        <taxon>Prunus</taxon>
    </lineage>
</organism>
<evidence type="ECO:0000256" key="1">
    <source>
        <dbReference type="SAM" id="MobiDB-lite"/>
    </source>
</evidence>